<evidence type="ECO:0000313" key="2">
    <source>
        <dbReference type="Proteomes" id="UP000005239"/>
    </source>
</evidence>
<proteinExistence type="predicted"/>
<accession>A0A8R1YXW5</accession>
<name>A0A2A6CL55_PRIPA</name>
<dbReference type="Pfam" id="PF10317">
    <property type="entry name" value="7TM_GPCR_Srd"/>
    <property type="match status" value="1"/>
</dbReference>
<dbReference type="Proteomes" id="UP000005239">
    <property type="component" value="Unassembled WGS sequence"/>
</dbReference>
<reference evidence="2" key="1">
    <citation type="journal article" date="2008" name="Nat. Genet.">
        <title>The Pristionchus pacificus genome provides a unique perspective on nematode lifestyle and parasitism.</title>
        <authorList>
            <person name="Dieterich C."/>
            <person name="Clifton S.W."/>
            <person name="Schuster L.N."/>
            <person name="Chinwalla A."/>
            <person name="Delehaunty K."/>
            <person name="Dinkelacker I."/>
            <person name="Fulton L."/>
            <person name="Fulton R."/>
            <person name="Godfrey J."/>
            <person name="Minx P."/>
            <person name="Mitreva M."/>
            <person name="Roeseler W."/>
            <person name="Tian H."/>
            <person name="Witte H."/>
            <person name="Yang S.P."/>
            <person name="Wilson R.K."/>
            <person name="Sommer R.J."/>
        </authorList>
    </citation>
    <scope>NUCLEOTIDE SEQUENCE [LARGE SCALE GENOMIC DNA]</scope>
    <source>
        <strain evidence="2">PS312</strain>
    </source>
</reference>
<sequence>MLLVAILFRTPLHMRVYSRILGACAVCDIAGLVAMMVSVTKEQLFEFASMLEFDGVCTLWGIDACCIACSSLHLNVDLLSSFAILRISTMRTRCVECPHAPMESCKLRDRFHNTLQFPADSSHAAFSRQDPAISSYKILRLYDEDKVIGLRYPQKFRRQNIWSQRGVDMKNEYGHDFQRFDLFSLYRIALDLHDSYANGVIFLRL</sequence>
<dbReference type="InterPro" id="IPR019421">
    <property type="entry name" value="7TM_GPCR_serpentine_rcpt_Srd"/>
</dbReference>
<dbReference type="AlphaFoldDB" id="A0A2A6CL55"/>
<dbReference type="EnsemblMetazoa" id="PPA41116.1">
    <property type="protein sequence ID" value="PPA41116.1"/>
    <property type="gene ID" value="WBGene00279485"/>
</dbReference>
<reference evidence="1" key="2">
    <citation type="submission" date="2022-06" db="UniProtKB">
        <authorList>
            <consortium name="EnsemblMetazoa"/>
        </authorList>
    </citation>
    <scope>IDENTIFICATION</scope>
    <source>
        <strain evidence="1">PS312</strain>
    </source>
</reference>
<keyword evidence="2" id="KW-1185">Reference proteome</keyword>
<gene>
    <name evidence="1" type="primary">WBGene00279485</name>
</gene>
<accession>A0A2A6CL55</accession>
<protein>
    <submittedName>
        <fullName evidence="1">G protein-coupled receptor</fullName>
    </submittedName>
</protein>
<evidence type="ECO:0000313" key="1">
    <source>
        <dbReference type="EnsemblMetazoa" id="PPA41116.1"/>
    </source>
</evidence>
<organism evidence="1 2">
    <name type="scientific">Pristionchus pacificus</name>
    <name type="common">Parasitic nematode worm</name>
    <dbReference type="NCBI Taxonomy" id="54126"/>
    <lineage>
        <taxon>Eukaryota</taxon>
        <taxon>Metazoa</taxon>
        <taxon>Ecdysozoa</taxon>
        <taxon>Nematoda</taxon>
        <taxon>Chromadorea</taxon>
        <taxon>Rhabditida</taxon>
        <taxon>Rhabditina</taxon>
        <taxon>Diplogasteromorpha</taxon>
        <taxon>Diplogasteroidea</taxon>
        <taxon>Neodiplogasteridae</taxon>
        <taxon>Pristionchus</taxon>
    </lineage>
</organism>